<dbReference type="EMBL" id="JBHUMJ010000018">
    <property type="protein sequence ID" value="MFD2703801.1"/>
    <property type="molecule type" value="Genomic_DNA"/>
</dbReference>
<dbReference type="Proteomes" id="UP001597540">
    <property type="component" value="Unassembled WGS sequence"/>
</dbReference>
<reference evidence="2" key="1">
    <citation type="journal article" date="2019" name="Int. J. Syst. Evol. Microbiol.">
        <title>The Global Catalogue of Microorganisms (GCM) 10K type strain sequencing project: providing services to taxonomists for standard genome sequencing and annotation.</title>
        <authorList>
            <consortium name="The Broad Institute Genomics Platform"/>
            <consortium name="The Broad Institute Genome Sequencing Center for Infectious Disease"/>
            <person name="Wu L."/>
            <person name="Ma J."/>
        </authorList>
    </citation>
    <scope>NUCLEOTIDE SEQUENCE [LARGE SCALE GENOMIC DNA]</scope>
    <source>
        <strain evidence="2">KCTC 33849</strain>
    </source>
</reference>
<organism evidence="1 2">
    <name type="scientific">Paenibacillus shunpengii</name>
    <dbReference type="NCBI Taxonomy" id="2054424"/>
    <lineage>
        <taxon>Bacteria</taxon>
        <taxon>Bacillati</taxon>
        <taxon>Bacillota</taxon>
        <taxon>Bacilli</taxon>
        <taxon>Bacillales</taxon>
        <taxon>Paenibacillaceae</taxon>
        <taxon>Paenibacillus</taxon>
    </lineage>
</organism>
<accession>A0ABW5SW40</accession>
<evidence type="ECO:0000313" key="2">
    <source>
        <dbReference type="Proteomes" id="UP001597540"/>
    </source>
</evidence>
<gene>
    <name evidence="1" type="ORF">ACFSVM_25560</name>
</gene>
<proteinExistence type="predicted"/>
<evidence type="ECO:0000313" key="1">
    <source>
        <dbReference type="EMBL" id="MFD2703801.1"/>
    </source>
</evidence>
<name>A0ABW5SW40_9BACL</name>
<sequence length="76" mass="8420">MTKIRRRPVAFNEDDMLEKGLSDWCDEQSPDNFSGFIKKVLFAYKNGMVQALPAAAAVGGIATDPEEEKRGLMSIL</sequence>
<comment type="caution">
    <text evidence="1">The sequence shown here is derived from an EMBL/GenBank/DDBJ whole genome shotgun (WGS) entry which is preliminary data.</text>
</comment>
<dbReference type="RefSeq" id="WP_379265350.1">
    <property type="nucleotide sequence ID" value="NZ_JBHUMJ010000018.1"/>
</dbReference>
<keyword evidence="2" id="KW-1185">Reference proteome</keyword>
<protein>
    <submittedName>
        <fullName evidence="1">Uncharacterized protein</fullName>
    </submittedName>
</protein>